<dbReference type="AlphaFoldDB" id="A0A6J6CJ36"/>
<dbReference type="NCBIfam" id="NF040712">
    <property type="entry name" value="SepH"/>
    <property type="match status" value="1"/>
</dbReference>
<dbReference type="InterPro" id="IPR021421">
    <property type="entry name" value="DUF3071"/>
</dbReference>
<dbReference type="Pfam" id="PF11268">
    <property type="entry name" value="DUF3071"/>
    <property type="match status" value="1"/>
</dbReference>
<dbReference type="EMBL" id="CAEZTB010000006">
    <property type="protein sequence ID" value="CAB4549828.1"/>
    <property type="molecule type" value="Genomic_DNA"/>
</dbReference>
<evidence type="ECO:0000313" key="3">
    <source>
        <dbReference type="EMBL" id="CAB4549828.1"/>
    </source>
</evidence>
<feature type="compositionally biased region" description="Acidic residues" evidence="1">
    <location>
        <begin position="272"/>
        <end position="285"/>
    </location>
</feature>
<name>A0A6J6CJ36_9ZZZZ</name>
<dbReference type="InterPro" id="IPR047682">
    <property type="entry name" value="SepH-like"/>
</dbReference>
<organism evidence="3">
    <name type="scientific">freshwater metagenome</name>
    <dbReference type="NCBI Taxonomy" id="449393"/>
    <lineage>
        <taxon>unclassified sequences</taxon>
        <taxon>metagenomes</taxon>
        <taxon>ecological metagenomes</taxon>
    </lineage>
</organism>
<feature type="region of interest" description="Disordered" evidence="1">
    <location>
        <begin position="251"/>
        <end position="320"/>
    </location>
</feature>
<sequence length="320" mass="35733">MKDIRFLGSDGDFLLLEDSEGQKFRLLLDQPLRSAIRNEVPQMLDQPRLSPREIQEEIRVGRSIEEIVQASGAPVDYVMKFAQPVLDELNHAVLNALTVRLEVPGDRFNDPTTREFGEIIKARLAASGAGIEKWSAMKAPEHGFYIYCEYDLGGRQMKATWLYDPKRLALIPENEAAVSLSSGDRIATPAPKLRPVQAPPTQFNTSLADTVELVREPTPPLPVQPEVISSTPPAISDTADLLEALRKKRSEREMLEDEPKIPQTDFLSVVPDIEEQESYAEEDFSQESPELAPETPPASKRGRASIPSWDEIVFGTKTED</sequence>
<reference evidence="3" key="1">
    <citation type="submission" date="2020-05" db="EMBL/GenBank/DDBJ databases">
        <authorList>
            <person name="Chiriac C."/>
            <person name="Salcher M."/>
            <person name="Ghai R."/>
            <person name="Kavagutti S V."/>
        </authorList>
    </citation>
    <scope>NUCLEOTIDE SEQUENCE</scope>
</reference>
<accession>A0A6J6CJ36</accession>
<gene>
    <name evidence="3" type="ORF">UFOPK1581_00087</name>
</gene>
<evidence type="ECO:0000259" key="2">
    <source>
        <dbReference type="Pfam" id="PF11268"/>
    </source>
</evidence>
<protein>
    <submittedName>
        <fullName evidence="3">Unannotated protein</fullName>
    </submittedName>
</protein>
<evidence type="ECO:0000256" key="1">
    <source>
        <dbReference type="SAM" id="MobiDB-lite"/>
    </source>
</evidence>
<feature type="domain" description="DUF3071" evidence="2">
    <location>
        <begin position="1"/>
        <end position="163"/>
    </location>
</feature>
<feature type="compositionally biased region" description="Basic and acidic residues" evidence="1">
    <location>
        <begin position="251"/>
        <end position="260"/>
    </location>
</feature>
<proteinExistence type="predicted"/>